<sequence>MPKMHQGRRFDLYFEDPITYYRQMIEAGESNVLFDFGTIRKKKINPWIWMKRHFHGMPWKCYISGNWCTIQIDYTCEINEVLGVYPSWDYEKFNTKELRDYVERPWSQYVIDGQGDYASKPNPNQPHRIFVRGISAGRSHQEIAKRKKMTEIQKACPEVEFFIIPRAYMFGLMFGAGFSACSFSPAFYSTQNAGRVILPNGYPVKWDEIPDFQNAFDHLGYDAEWIQDDRQNAILFMIESARYAAHHWDDPTGPFHKGPRIAADYSNPDMYAEVPSYQNQKHFTAEANSETDKILCNACSLWRKCPSYRDGEVCNVTSSDTSKLVKLAQSRNADDVVNMLSSVLGMQAGRLEKRIENEEQDEDGKLDPQVDKLANSVFKNGTTLAKLLNPALARPLVQVNVGDSNKAVTAVAQSDPRVMAAYVMKEIEKDGVAREDITKEMFQEKMEQLVAAQPQPSVIEGEIEQ</sequence>
<gene>
    <name evidence="1" type="primary">9</name>
    <name evidence="1" type="ORF">SEA_KATYUSHA_9</name>
</gene>
<accession>A0A142KBB9</accession>
<keyword evidence="2" id="KW-1185">Reference proteome</keyword>
<evidence type="ECO:0000313" key="1">
    <source>
        <dbReference type="EMBL" id="AMS03402.1"/>
    </source>
</evidence>
<dbReference type="KEGG" id="vg:40079163"/>
<dbReference type="EMBL" id="KU963258">
    <property type="protein sequence ID" value="AMS03402.1"/>
    <property type="molecule type" value="Genomic_DNA"/>
</dbReference>
<dbReference type="GeneID" id="40079163"/>
<name>A0A142KBB9_9CAUD</name>
<proteinExistence type="predicted"/>
<organism evidence="1 2">
    <name type="scientific">Gordonia phage Katyusha</name>
    <dbReference type="NCBI Taxonomy" id="1821555"/>
    <lineage>
        <taxon>Viruses</taxon>
        <taxon>Duplodnaviria</taxon>
        <taxon>Heunggongvirae</taxon>
        <taxon>Uroviricota</taxon>
        <taxon>Caudoviricetes</taxon>
        <taxon>Demosthenesvirus</taxon>
        <taxon>Demosthenesvirus katyusha</taxon>
    </lineage>
</organism>
<dbReference type="RefSeq" id="YP_009603283.1">
    <property type="nucleotide sequence ID" value="NC_041950.1"/>
</dbReference>
<evidence type="ECO:0000313" key="2">
    <source>
        <dbReference type="Proteomes" id="UP000223856"/>
    </source>
</evidence>
<dbReference type="Proteomes" id="UP000223856">
    <property type="component" value="Segment"/>
</dbReference>
<protein>
    <submittedName>
        <fullName evidence="1">Uncharacterized protein</fullName>
    </submittedName>
</protein>
<reference evidence="1 2" key="1">
    <citation type="submission" date="2016-03" db="EMBL/GenBank/DDBJ databases">
        <authorList>
            <person name="Green D.E."/>
            <person name="Kennedy B.V."/>
            <person name="Kocak B.Z."/>
            <person name="Moretti M.L."/>
            <person name="Onelangsy F.L."/>
            <person name="Mezghani N.A."/>
            <person name="Thompson P.K."/>
            <person name="Ulbrich M.C."/>
            <person name="Furbee E.C."/>
            <person name="Grubb S.R."/>
            <person name="Warner M.H."/>
            <person name="Montgomery M.T."/>
            <person name="Garlena R.A."/>
            <person name="Russell D.A."/>
            <person name="Pope W.H."/>
            <person name="Jacobs-Sera D."/>
            <person name="Hendrix R.W."/>
            <person name="Hatfull G.F."/>
        </authorList>
    </citation>
    <scope>NUCLEOTIDE SEQUENCE [LARGE SCALE GENOMIC DNA]</scope>
</reference>